<evidence type="ECO:0008006" key="3">
    <source>
        <dbReference type="Google" id="ProtNLM"/>
    </source>
</evidence>
<name>A0ABC8UP90_9AQUA</name>
<dbReference type="EMBL" id="CAUOFW020008471">
    <property type="protein sequence ID" value="CAK9182885.1"/>
    <property type="molecule type" value="Genomic_DNA"/>
</dbReference>
<proteinExistence type="predicted"/>
<evidence type="ECO:0000313" key="2">
    <source>
        <dbReference type="Proteomes" id="UP001642360"/>
    </source>
</evidence>
<protein>
    <recommendedName>
        <fullName evidence="3">RNase H type-1 domain-containing protein</fullName>
    </recommendedName>
</protein>
<feature type="non-terminal residue" evidence="1">
    <location>
        <position position="1"/>
    </location>
</feature>
<accession>A0ABC8UP90</accession>
<organism evidence="1 2">
    <name type="scientific">Ilex paraguariensis</name>
    <name type="common">yerba mate</name>
    <dbReference type="NCBI Taxonomy" id="185542"/>
    <lineage>
        <taxon>Eukaryota</taxon>
        <taxon>Viridiplantae</taxon>
        <taxon>Streptophyta</taxon>
        <taxon>Embryophyta</taxon>
        <taxon>Tracheophyta</taxon>
        <taxon>Spermatophyta</taxon>
        <taxon>Magnoliopsida</taxon>
        <taxon>eudicotyledons</taxon>
        <taxon>Gunneridae</taxon>
        <taxon>Pentapetalae</taxon>
        <taxon>asterids</taxon>
        <taxon>campanulids</taxon>
        <taxon>Aquifoliales</taxon>
        <taxon>Aquifoliaceae</taxon>
        <taxon>Ilex</taxon>
    </lineage>
</organism>
<reference evidence="1 2" key="1">
    <citation type="submission" date="2024-02" db="EMBL/GenBank/DDBJ databases">
        <authorList>
            <person name="Vignale AGUSTIN F."/>
            <person name="Sosa J E."/>
            <person name="Modenutti C."/>
        </authorList>
    </citation>
    <scope>NUCLEOTIDE SEQUENCE [LARGE SCALE GENOMIC DNA]</scope>
</reference>
<feature type="non-terminal residue" evidence="1">
    <location>
        <position position="58"/>
    </location>
</feature>
<dbReference type="Proteomes" id="UP001642360">
    <property type="component" value="Unassembled WGS sequence"/>
</dbReference>
<evidence type="ECO:0000313" key="1">
    <source>
        <dbReference type="EMBL" id="CAK9182885.1"/>
    </source>
</evidence>
<keyword evidence="2" id="KW-1185">Reference proteome</keyword>
<gene>
    <name evidence="1" type="ORF">ILEXP_LOCUS53110</name>
</gene>
<sequence length="58" mass="6032">SVPSPLERFNGPHISCDGAFKERSAAIGVILRDTNDCLLDGIGKCIPAVSSIFAEATA</sequence>
<dbReference type="AlphaFoldDB" id="A0ABC8UP90"/>
<comment type="caution">
    <text evidence="1">The sequence shown here is derived from an EMBL/GenBank/DDBJ whole genome shotgun (WGS) entry which is preliminary data.</text>
</comment>